<organism evidence="4 5">
    <name type="scientific">Pseudomonas fluorescens HK44</name>
    <dbReference type="NCBI Taxonomy" id="1042209"/>
    <lineage>
        <taxon>Bacteria</taxon>
        <taxon>Pseudomonadati</taxon>
        <taxon>Pseudomonadota</taxon>
        <taxon>Gammaproteobacteria</taxon>
        <taxon>Pseudomonadales</taxon>
        <taxon>Pseudomonadaceae</taxon>
        <taxon>Pseudomonas</taxon>
    </lineage>
</organism>
<evidence type="ECO:0000259" key="3">
    <source>
        <dbReference type="Pfam" id="PF00171"/>
    </source>
</evidence>
<feature type="domain" description="Aldehyde dehydrogenase" evidence="3">
    <location>
        <begin position="2"/>
        <end position="65"/>
    </location>
</feature>
<dbReference type="Pfam" id="PF00171">
    <property type="entry name" value="Aldedh"/>
    <property type="match status" value="1"/>
</dbReference>
<dbReference type="Proteomes" id="UP000022611">
    <property type="component" value="Unassembled WGS sequence"/>
</dbReference>
<evidence type="ECO:0000256" key="1">
    <source>
        <dbReference type="ARBA" id="ARBA00009986"/>
    </source>
</evidence>
<dbReference type="GO" id="GO:0005829">
    <property type="term" value="C:cytosol"/>
    <property type="evidence" value="ECO:0007669"/>
    <property type="project" value="TreeGrafter"/>
</dbReference>
<dbReference type="InterPro" id="IPR016161">
    <property type="entry name" value="Ald_DH/histidinol_DH"/>
</dbReference>
<name>A0A010RNM4_PSEFL</name>
<dbReference type="Gene3D" id="3.40.605.10">
    <property type="entry name" value="Aldehyde Dehydrogenase, Chain A, domain 1"/>
    <property type="match status" value="1"/>
</dbReference>
<protein>
    <recommendedName>
        <fullName evidence="3">Aldehyde dehydrogenase domain-containing protein</fullName>
    </recommendedName>
</protein>
<dbReference type="PANTHER" id="PTHR43353">
    <property type="entry name" value="SUCCINATE-SEMIALDEHYDE DEHYDROGENASE, MITOCHONDRIAL"/>
    <property type="match status" value="1"/>
</dbReference>
<proteinExistence type="inferred from homology"/>
<dbReference type="SUPFAM" id="SSF53720">
    <property type="entry name" value="ALDH-like"/>
    <property type="match status" value="1"/>
</dbReference>
<evidence type="ECO:0000256" key="2">
    <source>
        <dbReference type="ARBA" id="ARBA00023002"/>
    </source>
</evidence>
<comment type="caution">
    <text evidence="4">The sequence shown here is derived from an EMBL/GenBank/DDBJ whole genome shotgun (WGS) entry which is preliminary data.</text>
</comment>
<dbReference type="HOGENOM" id="CLU_2809150_0_0_6"/>
<accession>A0A010RNM4</accession>
<reference evidence="4 5" key="1">
    <citation type="journal article" date="2011" name="J. Bacteriol.">
        <title>Draft genome sequence of the polycyclic aromatic hydrocarbon-degrading, genetically engineered bioluminescent bioreporter Pseudomonas fluorescens HK44.</title>
        <authorList>
            <person name="Chauhan A."/>
            <person name="Layton A.C."/>
            <person name="Williams D.E."/>
            <person name="Smartt A.E."/>
            <person name="Ripp S."/>
            <person name="Karpinets T.V."/>
            <person name="Brown S.D."/>
            <person name="Sayler G.S."/>
        </authorList>
    </citation>
    <scope>NUCLEOTIDE SEQUENCE [LARGE SCALE GENOMIC DNA]</scope>
    <source>
        <strain evidence="4 5">HK44</strain>
    </source>
</reference>
<dbReference type="eggNOG" id="COG1012">
    <property type="taxonomic scope" value="Bacteria"/>
</dbReference>
<dbReference type="GO" id="GO:0009450">
    <property type="term" value="P:gamma-aminobutyric acid catabolic process"/>
    <property type="evidence" value="ECO:0007669"/>
    <property type="project" value="TreeGrafter"/>
</dbReference>
<gene>
    <name evidence="4" type="ORF">HK44_006770</name>
</gene>
<dbReference type="InterPro" id="IPR050740">
    <property type="entry name" value="Aldehyde_DH_Superfamily"/>
</dbReference>
<evidence type="ECO:0000313" key="5">
    <source>
        <dbReference type="Proteomes" id="UP000022611"/>
    </source>
</evidence>
<dbReference type="GO" id="GO:0004777">
    <property type="term" value="F:succinate-semialdehyde dehydrogenase (NAD+) activity"/>
    <property type="evidence" value="ECO:0007669"/>
    <property type="project" value="TreeGrafter"/>
</dbReference>
<dbReference type="AlphaFoldDB" id="A0A010RNM4"/>
<evidence type="ECO:0000313" key="4">
    <source>
        <dbReference type="EMBL" id="EXF94106.1"/>
    </source>
</evidence>
<dbReference type="InterPro" id="IPR016162">
    <property type="entry name" value="Ald_DH_N"/>
</dbReference>
<keyword evidence="2" id="KW-0560">Oxidoreductase</keyword>
<dbReference type="EMBL" id="AFOY02000015">
    <property type="protein sequence ID" value="EXF94106.1"/>
    <property type="molecule type" value="Genomic_DNA"/>
</dbReference>
<dbReference type="InterPro" id="IPR015590">
    <property type="entry name" value="Aldehyde_DH_dom"/>
</dbReference>
<dbReference type="PATRIC" id="fig|1042209.11.peg.3732"/>
<sequence>MANQEDLARLMTLEQGKPLTESRGGIAYAATFLEWFGEEASRLYGDMIPGHQVDKRLMVLKQPIGER</sequence>
<dbReference type="PANTHER" id="PTHR43353:SF5">
    <property type="entry name" value="SUCCINATE-SEMIALDEHYDE DEHYDROGENASE, MITOCHONDRIAL"/>
    <property type="match status" value="1"/>
</dbReference>
<comment type="similarity">
    <text evidence="1">Belongs to the aldehyde dehydrogenase family.</text>
</comment>